<keyword evidence="3" id="KW-0378">Hydrolase</keyword>
<reference evidence="4" key="1">
    <citation type="journal article" date="2014" name="Stand. Genomic Sci.">
        <title>Complete genome sequence of Burkholderia phymatum STM815(T), a broad host range and efficient nitrogen-fixing symbiont of Mimosa species.</title>
        <authorList>
            <person name="Moulin L."/>
            <person name="Klonowska A."/>
            <person name="Caroline B."/>
            <person name="Booth K."/>
            <person name="Vriezen J.A."/>
            <person name="Melkonian R."/>
            <person name="James E.K."/>
            <person name="Young J.P."/>
            <person name="Bena G."/>
            <person name="Hauser L."/>
            <person name="Land M."/>
            <person name="Kyrpides N."/>
            <person name="Bruce D."/>
            <person name="Chain P."/>
            <person name="Copeland A."/>
            <person name="Pitluck S."/>
            <person name="Woyke T."/>
            <person name="Lizotte-Waniewski M."/>
            <person name="Bristow J."/>
            <person name="Riley M."/>
        </authorList>
    </citation>
    <scope>NUCLEOTIDE SEQUENCE [LARGE SCALE GENOMIC DNA]</scope>
    <source>
        <strain evidence="4">DSM 17167 / CIP 108236 / LMG 21445 / STM815</strain>
        <plasmid evidence="4">Plasmid pBPHY01</plasmid>
    </source>
</reference>
<dbReference type="InterPro" id="IPR019405">
    <property type="entry name" value="Lactonase_7-beta_prop"/>
</dbReference>
<evidence type="ECO:0000256" key="1">
    <source>
        <dbReference type="ARBA" id="ARBA00005564"/>
    </source>
</evidence>
<keyword evidence="2" id="KW-0119">Carbohydrate metabolism</keyword>
<comment type="similarity">
    <text evidence="1">Belongs to the cycloisomerase 2 family.</text>
</comment>
<sequence length="359" mass="37698" precursor="true">MSKTGAASFFAIVSNAGDGDIAVFRVDGATGDIEHLARYPAGDTVMPMALSSDGRVLHAATRGATRSIVTYAADPDTGRLAHLHTASIESSLAYITLTPSDEWLLGASYGENSVSLYRANSLASGAVEPRQVIDGLVHAHAVIASSDGHFAYVTSLGSDTVLCFAIVRDASNARLELAQKVHVDAGFGPRHLRMSPDEKTLYVSSEFRATVAVLSRDSETGMLTPRSVAPRAPALAHLNDGCVRTAHLDPATAASLVWGADLQVTPDGRFVYIAERTSSRLIAYRVTSEGSLQYAGYTDTEAQPRGFRIDPSGGFLVACGEKSAHVSVYAIDADSGALSAVSRCAGGLGANWVEIVPQT</sequence>
<dbReference type="Pfam" id="PF10282">
    <property type="entry name" value="Lactonase"/>
    <property type="match status" value="1"/>
</dbReference>
<evidence type="ECO:0000313" key="4">
    <source>
        <dbReference type="Proteomes" id="UP000001192"/>
    </source>
</evidence>
<dbReference type="SUPFAM" id="SSF50974">
    <property type="entry name" value="Nitrous oxide reductase, N-terminal domain"/>
    <property type="match status" value="1"/>
</dbReference>
<dbReference type="InterPro" id="IPR050282">
    <property type="entry name" value="Cycloisomerase_2"/>
</dbReference>
<dbReference type="AlphaFoldDB" id="B2JX80"/>
<dbReference type="GO" id="GO:0005829">
    <property type="term" value="C:cytosol"/>
    <property type="evidence" value="ECO:0007669"/>
    <property type="project" value="TreeGrafter"/>
</dbReference>
<dbReference type="RefSeq" id="WP_012405716.1">
    <property type="nucleotide sequence ID" value="NC_010625.1"/>
</dbReference>
<keyword evidence="4" id="KW-1185">Reference proteome</keyword>
<dbReference type="Proteomes" id="UP000001192">
    <property type="component" value="Plasmid pBPHY01"/>
</dbReference>
<dbReference type="OrthoDB" id="9790815at2"/>
<dbReference type="InterPro" id="IPR015943">
    <property type="entry name" value="WD40/YVTN_repeat-like_dom_sf"/>
</dbReference>
<keyword evidence="3" id="KW-0614">Plasmid</keyword>
<evidence type="ECO:0000313" key="3">
    <source>
        <dbReference type="EMBL" id="ACC75557.1"/>
    </source>
</evidence>
<organism evidence="3 4">
    <name type="scientific">Paraburkholderia phymatum (strain DSM 17167 / CIP 108236 / LMG 21445 / STM815)</name>
    <name type="common">Burkholderia phymatum</name>
    <dbReference type="NCBI Taxonomy" id="391038"/>
    <lineage>
        <taxon>Bacteria</taxon>
        <taxon>Pseudomonadati</taxon>
        <taxon>Pseudomonadota</taxon>
        <taxon>Betaproteobacteria</taxon>
        <taxon>Burkholderiales</taxon>
        <taxon>Burkholderiaceae</taxon>
        <taxon>Paraburkholderia</taxon>
    </lineage>
</organism>
<dbReference type="HOGENOM" id="CLU_038716_2_0_4"/>
<dbReference type="EMBL" id="CP001045">
    <property type="protein sequence ID" value="ACC75557.1"/>
    <property type="molecule type" value="Genomic_DNA"/>
</dbReference>
<dbReference type="GO" id="GO:0006006">
    <property type="term" value="P:glucose metabolic process"/>
    <property type="evidence" value="ECO:0007669"/>
    <property type="project" value="UniProtKB-KW"/>
</dbReference>
<dbReference type="PANTHER" id="PTHR30344">
    <property type="entry name" value="6-PHOSPHOGLUCONOLACTONASE-RELATED"/>
    <property type="match status" value="1"/>
</dbReference>
<evidence type="ECO:0000256" key="2">
    <source>
        <dbReference type="ARBA" id="ARBA00022526"/>
    </source>
</evidence>
<name>B2JX80_PARP8</name>
<keyword evidence="2" id="KW-0313">Glucose metabolism</keyword>
<dbReference type="InterPro" id="IPR011045">
    <property type="entry name" value="N2O_reductase_N"/>
</dbReference>
<dbReference type="GO" id="GO:0017057">
    <property type="term" value="F:6-phosphogluconolactonase activity"/>
    <property type="evidence" value="ECO:0007669"/>
    <property type="project" value="UniProtKB-EC"/>
</dbReference>
<accession>B2JX80</accession>
<dbReference type="PANTHER" id="PTHR30344:SF1">
    <property type="entry name" value="6-PHOSPHOGLUCONOLACTONASE"/>
    <property type="match status" value="1"/>
</dbReference>
<dbReference type="Gene3D" id="2.130.10.10">
    <property type="entry name" value="YVTN repeat-like/Quinoprotein amine dehydrogenase"/>
    <property type="match status" value="1"/>
</dbReference>
<dbReference type="KEGG" id="bph:Bphy_6529"/>
<dbReference type="EC" id="3.1.1.31" evidence="3"/>
<protein>
    <submittedName>
        <fullName evidence="3">6-phosphogluconolactonase</fullName>
        <ecNumber evidence="3">3.1.1.31</ecNumber>
    </submittedName>
</protein>
<proteinExistence type="inferred from homology"/>
<geneLocation type="plasmid" evidence="3 4">
    <name>pBPHY01</name>
</geneLocation>
<gene>
    <name evidence="3" type="ordered locus">Bphy_6529</name>
</gene>